<dbReference type="WBParaSite" id="PS1159_v2.g608.t1">
    <property type="protein sequence ID" value="PS1159_v2.g608.t1"/>
    <property type="gene ID" value="PS1159_v2.g608"/>
</dbReference>
<evidence type="ECO:0000313" key="1">
    <source>
        <dbReference type="Proteomes" id="UP000887580"/>
    </source>
</evidence>
<accession>A0AC35GLH0</accession>
<proteinExistence type="predicted"/>
<protein>
    <submittedName>
        <fullName evidence="2">Uncharacterized protein</fullName>
    </submittedName>
</protein>
<dbReference type="Proteomes" id="UP000887580">
    <property type="component" value="Unplaced"/>
</dbReference>
<name>A0AC35GLH0_9BILA</name>
<evidence type="ECO:0000313" key="2">
    <source>
        <dbReference type="WBParaSite" id="PS1159_v2.g608.t1"/>
    </source>
</evidence>
<organism evidence="1 2">
    <name type="scientific">Panagrolaimus sp. PS1159</name>
    <dbReference type="NCBI Taxonomy" id="55785"/>
    <lineage>
        <taxon>Eukaryota</taxon>
        <taxon>Metazoa</taxon>
        <taxon>Ecdysozoa</taxon>
        <taxon>Nematoda</taxon>
        <taxon>Chromadorea</taxon>
        <taxon>Rhabditida</taxon>
        <taxon>Tylenchina</taxon>
        <taxon>Panagrolaimomorpha</taxon>
        <taxon>Panagrolaimoidea</taxon>
        <taxon>Panagrolaimidae</taxon>
        <taxon>Panagrolaimus</taxon>
    </lineage>
</organism>
<reference evidence="2" key="1">
    <citation type="submission" date="2022-11" db="UniProtKB">
        <authorList>
            <consortium name="WormBaseParasite"/>
        </authorList>
    </citation>
    <scope>IDENTIFICATION</scope>
</reference>
<sequence>MTYTLLAQAIVPTIVCIIPIGISLTMAVTKANISGIGQIVSLLYSRIPVANPLTTITVIRHYRNACLNFIKAYLCTKKIASVSYIPTEMSLNQIHRLNCSNNNNNGNRRIQMAQIQHSRNYKE</sequence>